<organism evidence="3 4">
    <name type="scientific">Microscilla marina ATCC 23134</name>
    <dbReference type="NCBI Taxonomy" id="313606"/>
    <lineage>
        <taxon>Bacteria</taxon>
        <taxon>Pseudomonadati</taxon>
        <taxon>Bacteroidota</taxon>
        <taxon>Cytophagia</taxon>
        <taxon>Cytophagales</taxon>
        <taxon>Microscillaceae</taxon>
        <taxon>Microscilla</taxon>
    </lineage>
</organism>
<dbReference type="Pfam" id="PF00583">
    <property type="entry name" value="Acetyltransf_1"/>
    <property type="match status" value="1"/>
</dbReference>
<dbReference type="GO" id="GO:0008080">
    <property type="term" value="F:N-acetyltransferase activity"/>
    <property type="evidence" value="ECO:0007669"/>
    <property type="project" value="InterPro"/>
</dbReference>
<gene>
    <name evidence="3" type="ORF">M23134_01117</name>
</gene>
<dbReference type="RefSeq" id="WP_002694497.1">
    <property type="nucleotide sequence ID" value="NZ_AAWS01000005.1"/>
</dbReference>
<dbReference type="Gene3D" id="3.40.630.30">
    <property type="match status" value="1"/>
</dbReference>
<evidence type="ECO:0000313" key="4">
    <source>
        <dbReference type="Proteomes" id="UP000004095"/>
    </source>
</evidence>
<keyword evidence="4" id="KW-1185">Reference proteome</keyword>
<dbReference type="eggNOG" id="COG0456">
    <property type="taxonomic scope" value="Bacteria"/>
</dbReference>
<protein>
    <submittedName>
        <fullName evidence="3">Putative acetyltransferase</fullName>
    </submittedName>
</protein>
<evidence type="ECO:0000313" key="3">
    <source>
        <dbReference type="EMBL" id="EAY30793.1"/>
    </source>
</evidence>
<dbReference type="SUPFAM" id="SSF55729">
    <property type="entry name" value="Acyl-CoA N-acyltransferases (Nat)"/>
    <property type="match status" value="1"/>
</dbReference>
<evidence type="ECO:0000259" key="2">
    <source>
        <dbReference type="PROSITE" id="PS51186"/>
    </source>
</evidence>
<dbReference type="AlphaFoldDB" id="A1ZFL9"/>
<reference evidence="3 4" key="1">
    <citation type="submission" date="2007-01" db="EMBL/GenBank/DDBJ databases">
        <authorList>
            <person name="Haygood M."/>
            <person name="Podell S."/>
            <person name="Anderson C."/>
            <person name="Hopkinson B."/>
            <person name="Roe K."/>
            <person name="Barbeau K."/>
            <person name="Gaasterland T."/>
            <person name="Ferriera S."/>
            <person name="Johnson J."/>
            <person name="Kravitz S."/>
            <person name="Beeson K."/>
            <person name="Sutton G."/>
            <person name="Rogers Y.-H."/>
            <person name="Friedman R."/>
            <person name="Frazier M."/>
            <person name="Venter J.C."/>
        </authorList>
    </citation>
    <scope>NUCLEOTIDE SEQUENCE [LARGE SCALE GENOMIC DNA]</scope>
    <source>
        <strain evidence="3 4">ATCC 23134</strain>
    </source>
</reference>
<name>A1ZFL9_MICM2</name>
<keyword evidence="1 3" id="KW-0808">Transferase</keyword>
<dbReference type="InterPro" id="IPR000182">
    <property type="entry name" value="GNAT_dom"/>
</dbReference>
<dbReference type="PANTHER" id="PTHR13947:SF37">
    <property type="entry name" value="LD18367P"/>
    <property type="match status" value="1"/>
</dbReference>
<dbReference type="InterPro" id="IPR050769">
    <property type="entry name" value="NAT_camello-type"/>
</dbReference>
<dbReference type="InterPro" id="IPR016181">
    <property type="entry name" value="Acyl_CoA_acyltransferase"/>
</dbReference>
<dbReference type="PANTHER" id="PTHR13947">
    <property type="entry name" value="GNAT FAMILY N-ACETYLTRANSFERASE"/>
    <property type="match status" value="1"/>
</dbReference>
<sequence>MKQINIREAQPNEYKALGQLMLRVFSSLEGFPSRAEHPTYYALLDNVGKLNEKVSTEILVARSTDNELLGGVVFVGNMQDYSSKGVTTTIQNASGIRLLVVSLAARGQGVGKALTEACLQRARGLGSQQMILHTTQAMKVAWGMYERMGFARLPSLDFRQGDLMVYGFYLDL</sequence>
<proteinExistence type="predicted"/>
<feature type="domain" description="N-acetyltransferase" evidence="2">
    <location>
        <begin position="4"/>
        <end position="172"/>
    </location>
</feature>
<evidence type="ECO:0000256" key="1">
    <source>
        <dbReference type="ARBA" id="ARBA00022679"/>
    </source>
</evidence>
<dbReference type="Proteomes" id="UP000004095">
    <property type="component" value="Unassembled WGS sequence"/>
</dbReference>
<dbReference type="CDD" id="cd04301">
    <property type="entry name" value="NAT_SF"/>
    <property type="match status" value="1"/>
</dbReference>
<accession>A1ZFL9</accession>
<dbReference type="PROSITE" id="PS51186">
    <property type="entry name" value="GNAT"/>
    <property type="match status" value="1"/>
</dbReference>
<dbReference type="EMBL" id="AAWS01000005">
    <property type="protein sequence ID" value="EAY30793.1"/>
    <property type="molecule type" value="Genomic_DNA"/>
</dbReference>
<comment type="caution">
    <text evidence="3">The sequence shown here is derived from an EMBL/GenBank/DDBJ whole genome shotgun (WGS) entry which is preliminary data.</text>
</comment>